<dbReference type="InterPro" id="IPR036691">
    <property type="entry name" value="Endo/exonu/phosph_ase_sf"/>
</dbReference>
<organism evidence="1 2">
    <name type="scientific">Sipha flava</name>
    <name type="common">yellow sugarcane aphid</name>
    <dbReference type="NCBI Taxonomy" id="143950"/>
    <lineage>
        <taxon>Eukaryota</taxon>
        <taxon>Metazoa</taxon>
        <taxon>Ecdysozoa</taxon>
        <taxon>Arthropoda</taxon>
        <taxon>Hexapoda</taxon>
        <taxon>Insecta</taxon>
        <taxon>Pterygota</taxon>
        <taxon>Neoptera</taxon>
        <taxon>Paraneoptera</taxon>
        <taxon>Hemiptera</taxon>
        <taxon>Sternorrhyncha</taxon>
        <taxon>Aphidomorpha</taxon>
        <taxon>Aphidoidea</taxon>
        <taxon>Aphididae</taxon>
        <taxon>Sipha</taxon>
    </lineage>
</organism>
<dbReference type="OrthoDB" id="425681at2759"/>
<evidence type="ECO:0000313" key="1">
    <source>
        <dbReference type="Proteomes" id="UP000694846"/>
    </source>
</evidence>
<reference evidence="2" key="1">
    <citation type="submission" date="2025-08" db="UniProtKB">
        <authorList>
            <consortium name="RefSeq"/>
        </authorList>
    </citation>
    <scope>IDENTIFICATION</scope>
    <source>
        <tissue evidence="2">Whole body</tissue>
    </source>
</reference>
<gene>
    <name evidence="2" type="primary">LOC112689744</name>
</gene>
<dbReference type="AlphaFoldDB" id="A0A8B8G811"/>
<proteinExistence type="predicted"/>
<dbReference type="RefSeq" id="XP_025419364.1">
    <property type="nucleotide sequence ID" value="XM_025563579.1"/>
</dbReference>
<dbReference type="GeneID" id="112689744"/>
<protein>
    <submittedName>
        <fullName evidence="2">Craniofacial development protein 2-like</fullName>
    </submittedName>
</protein>
<name>A0A8B8G811_9HEMI</name>
<dbReference type="Gene3D" id="3.60.10.10">
    <property type="entry name" value="Endonuclease/exonuclease/phosphatase"/>
    <property type="match status" value="1"/>
</dbReference>
<accession>A0A8B8G811</accession>
<dbReference type="Proteomes" id="UP000694846">
    <property type="component" value="Unplaced"/>
</dbReference>
<evidence type="ECO:0000313" key="2">
    <source>
        <dbReference type="RefSeq" id="XP_025419364.1"/>
    </source>
</evidence>
<sequence>MKRVEINIQGLIEVIWSGNGDFWSDDYHVTYSGDEKLGRTVYFVISDAENDVEEICSVLEELLKLAKGDDNLIIMGDCNAIVGKGAKGQEVGEFGLRTRNERGDHLGDFCRQNDMIIANTFQNIINWQNTYVMMC</sequence>
<keyword evidence="1" id="KW-1185">Reference proteome</keyword>
<dbReference type="SUPFAM" id="SSF56219">
    <property type="entry name" value="DNase I-like"/>
    <property type="match status" value="1"/>
</dbReference>